<gene>
    <name evidence="1" type="ORF">QOZ88_09375</name>
</gene>
<sequence>MQRIDIDGVPVFAAPGPQRVTAALAFGVGVRDETYATLGVTHLVEHLVMGSLPKSHLECNAMVDTEMTVFHATGRPQAVLAFLAGICAALADLPVHRIAQEVGVLEAENCAGAHPTAAALWAARFRLTGPGIALAGGGVPVGLGEDVVRAHARRWFVRGNAALVWHGELPAELRLPLPEGPRPQRPEPVRREQAGPVWMRGPVAGVGLLVTAGDQRDAAVGAGLDVLVQRLRDVARHERGLSYHADLEIADIAPGQREVAVLVDAREGEEGTVARVLWEQFLDLVGHGPSAAELAHAVEGYAEDLDKGDETVLGELTREAFCSLFDLPFRSGADGLAAWREVTPQQVSEVLGRAVPTAVLVLPEGADPGPLAGGIEPRTLCNHVPELPKGTTFRPPLLVRALTREARLRLVVGDDFLAHGDSDGDGHVIPWAQVEAAVPAAEGEGVFVVGRNLCGIDVHENLYGRKAVDLVRARLPRSAWVVPAPRAGEPGNAVLAGR</sequence>
<accession>A0ABT9IBA4</accession>
<dbReference type="RefSeq" id="WP_305999516.1">
    <property type="nucleotide sequence ID" value="NZ_JASNFN010000009.1"/>
</dbReference>
<proteinExistence type="predicted"/>
<evidence type="ECO:0000313" key="2">
    <source>
        <dbReference type="Proteomes" id="UP001233673"/>
    </source>
</evidence>
<comment type="caution">
    <text evidence="1">The sequence shown here is derived from an EMBL/GenBank/DDBJ whole genome shotgun (WGS) entry which is preliminary data.</text>
</comment>
<dbReference type="EMBL" id="JASNFN010000009">
    <property type="protein sequence ID" value="MDP5182851.1"/>
    <property type="molecule type" value="Genomic_DNA"/>
</dbReference>
<reference evidence="2" key="1">
    <citation type="submission" date="2023-05" db="EMBL/GenBank/DDBJ databases">
        <title>Draft genome of Pseudofrankia sp. BMG5.37.</title>
        <authorList>
            <person name="Gtari M."/>
            <person name="Ghodhbane F."/>
            <person name="Sbissi I."/>
        </authorList>
    </citation>
    <scope>NUCLEOTIDE SEQUENCE [LARGE SCALE GENOMIC DNA]</scope>
    <source>
        <strain evidence="2">BMG 814</strain>
    </source>
</reference>
<evidence type="ECO:0000313" key="1">
    <source>
        <dbReference type="EMBL" id="MDP5182851.1"/>
    </source>
</evidence>
<protein>
    <recommendedName>
        <fullName evidence="3">Zinc protease</fullName>
    </recommendedName>
</protein>
<evidence type="ECO:0008006" key="3">
    <source>
        <dbReference type="Google" id="ProtNLM"/>
    </source>
</evidence>
<dbReference type="Proteomes" id="UP001233673">
    <property type="component" value="Unassembled WGS sequence"/>
</dbReference>
<name>A0ABT9IBA4_9ACTN</name>
<organism evidence="1 2">
    <name type="scientific">Blastococcus carthaginiensis</name>
    <dbReference type="NCBI Taxonomy" id="3050034"/>
    <lineage>
        <taxon>Bacteria</taxon>
        <taxon>Bacillati</taxon>
        <taxon>Actinomycetota</taxon>
        <taxon>Actinomycetes</taxon>
        <taxon>Geodermatophilales</taxon>
        <taxon>Geodermatophilaceae</taxon>
        <taxon>Blastococcus</taxon>
    </lineage>
</organism>
<dbReference type="InterPro" id="IPR011249">
    <property type="entry name" value="Metalloenz_LuxS/M16"/>
</dbReference>
<dbReference type="SUPFAM" id="SSF63411">
    <property type="entry name" value="LuxS/MPP-like metallohydrolase"/>
    <property type="match status" value="1"/>
</dbReference>
<dbReference type="Gene3D" id="3.30.830.10">
    <property type="entry name" value="Metalloenzyme, LuxS/M16 peptidase-like"/>
    <property type="match status" value="2"/>
</dbReference>
<keyword evidence="2" id="KW-1185">Reference proteome</keyword>